<dbReference type="RefSeq" id="XP_007414951.1">
    <property type="nucleotide sequence ID" value="XM_007414889.1"/>
</dbReference>
<proteinExistence type="predicted"/>
<sequence>MTHQERDPEKGPTRLSTEVLCQRKELRGGQVTLQTVPGRELMKRHATLRPRPEACARRFICSVAALPGV</sequence>
<dbReference type="VEuPathDB" id="FungiDB:MELLADRAFT_91846"/>
<dbReference type="InParanoid" id="F4S0K3"/>
<dbReference type="KEGG" id="mlr:MELLADRAFT_91846"/>
<dbReference type="AlphaFoldDB" id="F4S0K3"/>
<dbReference type="OrthoDB" id="10443840at2759"/>
<protein>
    <submittedName>
        <fullName evidence="1">Uncharacterized protein</fullName>
    </submittedName>
</protein>
<dbReference type="HOGENOM" id="CLU_2776448_0_0_1"/>
<keyword evidence="2" id="KW-1185">Reference proteome</keyword>
<dbReference type="Proteomes" id="UP000001072">
    <property type="component" value="Unassembled WGS sequence"/>
</dbReference>
<reference evidence="2" key="1">
    <citation type="journal article" date="2011" name="Proc. Natl. Acad. Sci. U.S.A.">
        <title>Obligate biotrophy features unraveled by the genomic analysis of rust fungi.</title>
        <authorList>
            <person name="Duplessis S."/>
            <person name="Cuomo C.A."/>
            <person name="Lin Y.-C."/>
            <person name="Aerts A."/>
            <person name="Tisserant E."/>
            <person name="Veneault-Fourrey C."/>
            <person name="Joly D.L."/>
            <person name="Hacquard S."/>
            <person name="Amselem J."/>
            <person name="Cantarel B.L."/>
            <person name="Chiu R."/>
            <person name="Coutinho P.M."/>
            <person name="Feau N."/>
            <person name="Field M."/>
            <person name="Frey P."/>
            <person name="Gelhaye E."/>
            <person name="Goldberg J."/>
            <person name="Grabherr M.G."/>
            <person name="Kodira C.D."/>
            <person name="Kohler A."/>
            <person name="Kuees U."/>
            <person name="Lindquist E.A."/>
            <person name="Lucas S.M."/>
            <person name="Mago R."/>
            <person name="Mauceli E."/>
            <person name="Morin E."/>
            <person name="Murat C."/>
            <person name="Pangilinan J.L."/>
            <person name="Park R."/>
            <person name="Pearson M."/>
            <person name="Quesneville H."/>
            <person name="Rouhier N."/>
            <person name="Sakthikumar S."/>
            <person name="Salamov A.A."/>
            <person name="Schmutz J."/>
            <person name="Selles B."/>
            <person name="Shapiro H."/>
            <person name="Tanguay P."/>
            <person name="Tuskan G.A."/>
            <person name="Henrissat B."/>
            <person name="Van de Peer Y."/>
            <person name="Rouze P."/>
            <person name="Ellis J.G."/>
            <person name="Dodds P.N."/>
            <person name="Schein J.E."/>
            <person name="Zhong S."/>
            <person name="Hamelin R.C."/>
            <person name="Grigoriev I.V."/>
            <person name="Szabo L.J."/>
            <person name="Martin F."/>
        </authorList>
    </citation>
    <scope>NUCLEOTIDE SEQUENCE [LARGE SCALE GENOMIC DNA]</scope>
    <source>
        <strain evidence="2">98AG31 / pathotype 3-4-7</strain>
    </source>
</reference>
<name>F4S0K3_MELLP</name>
<gene>
    <name evidence="1" type="ORF">MELLADRAFT_91846</name>
</gene>
<dbReference type="EMBL" id="GL883135">
    <property type="protein sequence ID" value="EGG01851.1"/>
    <property type="molecule type" value="Genomic_DNA"/>
</dbReference>
<organism evidence="2">
    <name type="scientific">Melampsora larici-populina (strain 98AG31 / pathotype 3-4-7)</name>
    <name type="common">Poplar leaf rust fungus</name>
    <dbReference type="NCBI Taxonomy" id="747676"/>
    <lineage>
        <taxon>Eukaryota</taxon>
        <taxon>Fungi</taxon>
        <taxon>Dikarya</taxon>
        <taxon>Basidiomycota</taxon>
        <taxon>Pucciniomycotina</taxon>
        <taxon>Pucciniomycetes</taxon>
        <taxon>Pucciniales</taxon>
        <taxon>Melampsoraceae</taxon>
        <taxon>Melampsora</taxon>
    </lineage>
</organism>
<accession>F4S0K3</accession>
<dbReference type="GeneID" id="18936034"/>
<evidence type="ECO:0000313" key="2">
    <source>
        <dbReference type="Proteomes" id="UP000001072"/>
    </source>
</evidence>
<evidence type="ECO:0000313" key="1">
    <source>
        <dbReference type="EMBL" id="EGG01851.1"/>
    </source>
</evidence>